<proteinExistence type="predicted"/>
<keyword evidence="1" id="KW-0732">Signal</keyword>
<feature type="signal peptide" evidence="1">
    <location>
        <begin position="1"/>
        <end position="20"/>
    </location>
</feature>
<organism evidence="2 3">
    <name type="scientific">Sodaliphilus pleomorphus</name>
    <dbReference type="NCBI Taxonomy" id="2606626"/>
    <lineage>
        <taxon>Bacteria</taxon>
        <taxon>Pseudomonadati</taxon>
        <taxon>Bacteroidota</taxon>
        <taxon>Bacteroidia</taxon>
        <taxon>Bacteroidales</taxon>
        <taxon>Muribaculaceae</taxon>
        <taxon>Sodaliphilus</taxon>
    </lineage>
</organism>
<evidence type="ECO:0000256" key="1">
    <source>
        <dbReference type="SAM" id="SignalP"/>
    </source>
</evidence>
<reference evidence="2 3" key="1">
    <citation type="submission" date="2019-08" db="EMBL/GenBank/DDBJ databases">
        <title>In-depth cultivation of the pig gut microbiome towards novel bacterial diversity and tailored functional studies.</title>
        <authorList>
            <person name="Wylensek D."/>
            <person name="Hitch T.C.A."/>
            <person name="Clavel T."/>
        </authorList>
    </citation>
    <scope>NUCLEOTIDE SEQUENCE [LARGE SCALE GENOMIC DNA]</scope>
    <source>
        <strain evidence="2 3">Oil-RF-744-WCA-WT-10</strain>
    </source>
</reference>
<accession>A0A6L5XEG4</accession>
<gene>
    <name evidence="2" type="ORF">FYJ29_10455</name>
</gene>
<dbReference type="AlphaFoldDB" id="A0A6L5XEG4"/>
<comment type="caution">
    <text evidence="2">The sequence shown here is derived from an EMBL/GenBank/DDBJ whole genome shotgun (WGS) entry which is preliminary data.</text>
</comment>
<name>A0A6L5XEG4_9BACT</name>
<dbReference type="EMBL" id="VULT01000017">
    <property type="protein sequence ID" value="MSS18175.1"/>
    <property type="molecule type" value="Genomic_DNA"/>
</dbReference>
<feature type="chain" id="PRO_5026936374" evidence="1">
    <location>
        <begin position="21"/>
        <end position="134"/>
    </location>
</feature>
<dbReference type="Proteomes" id="UP000483362">
    <property type="component" value="Unassembled WGS sequence"/>
</dbReference>
<sequence length="134" mass="14275">MKKMIIALAGVACLVAPATAQTISTPRPEAATQYFASVEGFNLMKSALVRAIGNVKAASSAEALSKAVYTYIKSYLPMNKYYSGLTAAQKKQIDTLQRQVGLHINAKQAKYGCKKAVDAAINKATLEAMAAMAR</sequence>
<protein>
    <submittedName>
        <fullName evidence="2">Uncharacterized protein</fullName>
    </submittedName>
</protein>
<evidence type="ECO:0000313" key="2">
    <source>
        <dbReference type="EMBL" id="MSS18175.1"/>
    </source>
</evidence>
<dbReference type="RefSeq" id="WP_154328813.1">
    <property type="nucleotide sequence ID" value="NZ_CP045696.1"/>
</dbReference>
<keyword evidence="3" id="KW-1185">Reference proteome</keyword>
<evidence type="ECO:0000313" key="3">
    <source>
        <dbReference type="Proteomes" id="UP000483362"/>
    </source>
</evidence>